<sequence>MSAVNFESFCTNYLFYIGLKCLSKYKNKYERCKRRKDEHSKDNRNENEVGDVVESVDSEEEIILENIEPEEEEEVEIREVKEEQLEEDIIEAMGPPIYTESSRGQPTRPEIYKIVADLL</sequence>
<reference evidence="2" key="1">
    <citation type="submission" date="2021-04" db="EMBL/GenBank/DDBJ databases">
        <authorList>
            <person name="Tunstrom K."/>
        </authorList>
    </citation>
    <scope>NUCLEOTIDE SEQUENCE</scope>
</reference>
<organism evidence="2 3">
    <name type="scientific">Parnassius apollo</name>
    <name type="common">Apollo butterfly</name>
    <name type="synonym">Papilio apollo</name>
    <dbReference type="NCBI Taxonomy" id="110799"/>
    <lineage>
        <taxon>Eukaryota</taxon>
        <taxon>Metazoa</taxon>
        <taxon>Ecdysozoa</taxon>
        <taxon>Arthropoda</taxon>
        <taxon>Hexapoda</taxon>
        <taxon>Insecta</taxon>
        <taxon>Pterygota</taxon>
        <taxon>Neoptera</taxon>
        <taxon>Endopterygota</taxon>
        <taxon>Lepidoptera</taxon>
        <taxon>Glossata</taxon>
        <taxon>Ditrysia</taxon>
        <taxon>Papilionoidea</taxon>
        <taxon>Papilionidae</taxon>
        <taxon>Parnassiinae</taxon>
        <taxon>Parnassini</taxon>
        <taxon>Parnassius</taxon>
        <taxon>Parnassius</taxon>
    </lineage>
</organism>
<dbReference type="Proteomes" id="UP000691718">
    <property type="component" value="Unassembled WGS sequence"/>
</dbReference>
<evidence type="ECO:0000313" key="2">
    <source>
        <dbReference type="EMBL" id="CAG4999577.1"/>
    </source>
</evidence>
<dbReference type="EMBL" id="CAJQZP010000937">
    <property type="protein sequence ID" value="CAG4999577.1"/>
    <property type="molecule type" value="Genomic_DNA"/>
</dbReference>
<protein>
    <submittedName>
        <fullName evidence="2">(apollo) hypothetical protein</fullName>
    </submittedName>
</protein>
<feature type="compositionally biased region" description="Basic and acidic residues" evidence="1">
    <location>
        <begin position="33"/>
        <end position="47"/>
    </location>
</feature>
<proteinExistence type="predicted"/>
<feature type="region of interest" description="Disordered" evidence="1">
    <location>
        <begin position="33"/>
        <end position="52"/>
    </location>
</feature>
<gene>
    <name evidence="2" type="ORF">PAPOLLO_LOCUS13567</name>
</gene>
<evidence type="ECO:0000313" key="3">
    <source>
        <dbReference type="Proteomes" id="UP000691718"/>
    </source>
</evidence>
<dbReference type="AlphaFoldDB" id="A0A8S3X3A0"/>
<name>A0A8S3X3A0_PARAO</name>
<accession>A0A8S3X3A0</accession>
<comment type="caution">
    <text evidence="2">The sequence shown here is derived from an EMBL/GenBank/DDBJ whole genome shotgun (WGS) entry which is preliminary data.</text>
</comment>
<evidence type="ECO:0000256" key="1">
    <source>
        <dbReference type="SAM" id="MobiDB-lite"/>
    </source>
</evidence>
<keyword evidence="3" id="KW-1185">Reference proteome</keyword>